<evidence type="ECO:0000256" key="2">
    <source>
        <dbReference type="ARBA" id="ARBA00014793"/>
    </source>
</evidence>
<dbReference type="EMBL" id="CP001687">
    <property type="protein sequence ID" value="ACV13172.1"/>
    <property type="molecule type" value="Genomic_DNA"/>
</dbReference>
<keyword evidence="11" id="KW-1185">Reference proteome</keyword>
<evidence type="ECO:0000313" key="11">
    <source>
        <dbReference type="Proteomes" id="UP000002071"/>
    </source>
</evidence>
<dbReference type="InterPro" id="IPR027417">
    <property type="entry name" value="P-loop_NTPase"/>
</dbReference>
<evidence type="ECO:0000259" key="9">
    <source>
        <dbReference type="SMART" id="SM00382"/>
    </source>
</evidence>
<keyword evidence="4 7" id="KW-0547">Nucleotide-binding</keyword>
<accession>C7NRZ7</accession>
<feature type="compositionally biased region" description="Polar residues" evidence="8">
    <location>
        <begin position="498"/>
        <end position="507"/>
    </location>
</feature>
<dbReference type="OrthoDB" id="8658at2157"/>
<dbReference type="PANTHER" id="PTHR23389:SF6">
    <property type="entry name" value="REPLICATION FACTOR C SUBUNIT 1"/>
    <property type="match status" value="1"/>
</dbReference>
<dbReference type="InterPro" id="IPR003593">
    <property type="entry name" value="AAA+_ATPase"/>
</dbReference>
<dbReference type="Gene3D" id="1.10.8.60">
    <property type="match status" value="1"/>
</dbReference>
<dbReference type="NCBIfam" id="NF003229">
    <property type="entry name" value="PRK04195.1-5"/>
    <property type="match status" value="1"/>
</dbReference>
<sequence>MTDWTEIHRPSTLAEVRGNDKARDALREWAESWPDHREAVVLYGSPGIGKTSAAHALANDMDWPTIELNASDSRTKDVIEQVAGEAAKSGTLAQGGSGRRLVILDEADNLHGNVDRGGTRAITSLVKEAQQPIVLIANEFYEMSKGLRNACRDIEFRDVSTRSIVPVLRDICRQEDVGFEKEALRKIAEMNDGDLRGAINDLQAIAEGRDTVTEDDVVTSERDRTTDIFSFLDTVLKEADAQEALEASYDVDETPDDLISWIEDNVPKDYEGAELARAYRSLANADRWLGRVRATQNYTFWRYASDAMTAGVAAARSGEKGGWTRYGPPSYWSKLGRTRGARDTRDDVARAIATTSGVSMSTARREVLPYLETMTHHCKNRELTVSMTAAYDLDADHVAFITGSGADTNKIASIIEDAAERRETAAVDASEGAFDPGETDSSSASGDEQGDDQAERAEGATLGSQPADGGDDASMDEAAMSAEDEEGARSGEEEDANDQQTGLGDFV</sequence>
<dbReference type="GO" id="GO:0003689">
    <property type="term" value="F:DNA clamp loader activity"/>
    <property type="evidence" value="ECO:0007669"/>
    <property type="project" value="UniProtKB-UniRule"/>
</dbReference>
<dbReference type="NCBIfam" id="NF003228">
    <property type="entry name" value="PRK04195.1-4"/>
    <property type="match status" value="1"/>
</dbReference>
<gene>
    <name evidence="7" type="primary">rfcL</name>
    <name evidence="10" type="ordered locus">Huta_3011</name>
</gene>
<reference evidence="10 11" key="1">
    <citation type="journal article" date="2009" name="Stand. Genomic Sci.">
        <title>Complete genome sequence of Halorhabdus utahensis type strain (AX-2).</title>
        <authorList>
            <person name="Anderson I."/>
            <person name="Tindall B.J."/>
            <person name="Pomrenke H."/>
            <person name="Goker M."/>
            <person name="Lapidus A."/>
            <person name="Nolan M."/>
            <person name="Copeland A."/>
            <person name="Glavina Del Rio T."/>
            <person name="Chen F."/>
            <person name="Tice H."/>
            <person name="Cheng J.F."/>
            <person name="Lucas S."/>
            <person name="Chertkov O."/>
            <person name="Bruce D."/>
            <person name="Brettin T."/>
            <person name="Detter J.C."/>
            <person name="Han C."/>
            <person name="Goodwin L."/>
            <person name="Land M."/>
            <person name="Hauser L."/>
            <person name="Chang Y.J."/>
            <person name="Jeffries C.D."/>
            <person name="Pitluck S."/>
            <person name="Pati A."/>
            <person name="Mavromatis K."/>
            <person name="Ivanova N."/>
            <person name="Ovchinnikova G."/>
            <person name="Chen A."/>
            <person name="Palaniappan K."/>
            <person name="Chain P."/>
            <person name="Rohde M."/>
            <person name="Bristow J."/>
            <person name="Eisen J.A."/>
            <person name="Markowitz V."/>
            <person name="Hugenholtz P."/>
            <person name="Kyrpides N.C."/>
            <person name="Klenk H.P."/>
        </authorList>
    </citation>
    <scope>NUCLEOTIDE SEQUENCE [LARGE SCALE GENOMIC DNA]</scope>
    <source>
        <strain evidence="11">DSM 12940 / JCM 11049 / AX-2</strain>
    </source>
</reference>
<comment type="function">
    <text evidence="7">Part of the RFC clamp loader complex which loads the PCNA sliding clamp onto DNA.</text>
</comment>
<evidence type="ECO:0000256" key="4">
    <source>
        <dbReference type="ARBA" id="ARBA00022741"/>
    </source>
</evidence>
<keyword evidence="3 7" id="KW-0235">DNA replication</keyword>
<evidence type="ECO:0000256" key="5">
    <source>
        <dbReference type="ARBA" id="ARBA00022840"/>
    </source>
</evidence>
<dbReference type="HOGENOM" id="CLU_027255_1_0_2"/>
<dbReference type="Proteomes" id="UP000002071">
    <property type="component" value="Chromosome"/>
</dbReference>
<dbReference type="RefSeq" id="WP_015790734.1">
    <property type="nucleotide sequence ID" value="NC_013158.1"/>
</dbReference>
<dbReference type="InterPro" id="IPR003959">
    <property type="entry name" value="ATPase_AAA_core"/>
</dbReference>
<evidence type="ECO:0000256" key="1">
    <source>
        <dbReference type="ARBA" id="ARBA00006878"/>
    </source>
</evidence>
<dbReference type="HAMAP" id="MF_01508">
    <property type="entry name" value="RfcL"/>
    <property type="match status" value="1"/>
</dbReference>
<evidence type="ECO:0000256" key="3">
    <source>
        <dbReference type="ARBA" id="ARBA00022705"/>
    </source>
</evidence>
<dbReference type="AlphaFoldDB" id="C7NRZ7"/>
<dbReference type="GeneID" id="8385320"/>
<dbReference type="SMART" id="SM00382">
    <property type="entry name" value="AAA"/>
    <property type="match status" value="1"/>
</dbReference>
<dbReference type="eggNOG" id="arCOG00470">
    <property type="taxonomic scope" value="Archaea"/>
</dbReference>
<organism evidence="10 11">
    <name type="scientific">Halorhabdus utahensis (strain DSM 12940 / JCM 11049 / AX-2)</name>
    <dbReference type="NCBI Taxonomy" id="519442"/>
    <lineage>
        <taxon>Archaea</taxon>
        <taxon>Methanobacteriati</taxon>
        <taxon>Methanobacteriota</taxon>
        <taxon>Stenosarchaea group</taxon>
        <taxon>Halobacteria</taxon>
        <taxon>Halobacteriales</taxon>
        <taxon>Haloarculaceae</taxon>
        <taxon>Halorhabdus</taxon>
    </lineage>
</organism>
<dbReference type="InterPro" id="IPR023935">
    <property type="entry name" value="Rep_factor-C_lsu"/>
</dbReference>
<dbReference type="NCBIfam" id="NF003231">
    <property type="entry name" value="PRK04195.2-1"/>
    <property type="match status" value="1"/>
</dbReference>
<dbReference type="CDD" id="cd00009">
    <property type="entry name" value="AAA"/>
    <property type="match status" value="1"/>
</dbReference>
<dbReference type="Gene3D" id="3.40.50.300">
    <property type="entry name" value="P-loop containing nucleotide triphosphate hydrolases"/>
    <property type="match status" value="1"/>
</dbReference>
<dbReference type="PANTHER" id="PTHR23389">
    <property type="entry name" value="CHROMOSOME TRANSMISSION FIDELITY FACTOR 18"/>
    <property type="match status" value="1"/>
</dbReference>
<evidence type="ECO:0000256" key="7">
    <source>
        <dbReference type="HAMAP-Rule" id="MF_01508"/>
    </source>
</evidence>
<comment type="similarity">
    <text evidence="1 7">Belongs to the activator 1 small subunits family. RfcL subfamily.</text>
</comment>
<protein>
    <recommendedName>
        <fullName evidence="2 7">Replication factor C large subunit</fullName>
        <shortName evidence="7">RFC large subunit</shortName>
    </recommendedName>
    <alternativeName>
        <fullName evidence="6 7">Clamp loader large subunit</fullName>
    </alternativeName>
</protein>
<dbReference type="Pfam" id="PF00004">
    <property type="entry name" value="AAA"/>
    <property type="match status" value="1"/>
</dbReference>
<dbReference type="GO" id="GO:0016887">
    <property type="term" value="F:ATP hydrolysis activity"/>
    <property type="evidence" value="ECO:0007669"/>
    <property type="project" value="InterPro"/>
</dbReference>
<dbReference type="SUPFAM" id="SSF52540">
    <property type="entry name" value="P-loop containing nucleoside triphosphate hydrolases"/>
    <property type="match status" value="1"/>
</dbReference>
<feature type="domain" description="AAA+ ATPase" evidence="9">
    <location>
        <begin position="36"/>
        <end position="160"/>
    </location>
</feature>
<proteinExistence type="inferred from homology"/>
<evidence type="ECO:0000256" key="8">
    <source>
        <dbReference type="SAM" id="MobiDB-lite"/>
    </source>
</evidence>
<dbReference type="Pfam" id="PF21960">
    <property type="entry name" value="RCF1-5-like_lid"/>
    <property type="match status" value="1"/>
</dbReference>
<feature type="binding site" evidence="7">
    <location>
        <begin position="44"/>
        <end position="51"/>
    </location>
    <ligand>
        <name>ATP</name>
        <dbReference type="ChEBI" id="CHEBI:30616"/>
    </ligand>
</feature>
<dbReference type="InterPro" id="IPR047854">
    <property type="entry name" value="RFC_lid"/>
</dbReference>
<dbReference type="STRING" id="519442.Huta_3011"/>
<dbReference type="CDD" id="cd18140">
    <property type="entry name" value="HLD_clamp_RFC"/>
    <property type="match status" value="1"/>
</dbReference>
<keyword evidence="5 7" id="KW-0067">ATP-binding</keyword>
<dbReference type="GO" id="GO:0006260">
    <property type="term" value="P:DNA replication"/>
    <property type="evidence" value="ECO:0007669"/>
    <property type="project" value="UniProtKB-UniRule"/>
</dbReference>
<evidence type="ECO:0000313" key="10">
    <source>
        <dbReference type="EMBL" id="ACV13172.1"/>
    </source>
</evidence>
<comment type="subunit">
    <text evidence="7">Heteromultimer composed of small subunits (RfcS) and large subunits (RfcL).</text>
</comment>
<dbReference type="GO" id="GO:0005524">
    <property type="term" value="F:ATP binding"/>
    <property type="evidence" value="ECO:0007669"/>
    <property type="project" value="UniProtKB-UniRule"/>
</dbReference>
<feature type="region of interest" description="Disordered" evidence="8">
    <location>
        <begin position="422"/>
        <end position="507"/>
    </location>
</feature>
<dbReference type="KEGG" id="hut:Huta_3011"/>
<feature type="compositionally biased region" description="Acidic residues" evidence="8">
    <location>
        <begin position="482"/>
        <end position="497"/>
    </location>
</feature>
<name>C7NRZ7_HALUD</name>
<evidence type="ECO:0000256" key="6">
    <source>
        <dbReference type="ARBA" id="ARBA00032141"/>
    </source>
</evidence>